<comment type="cofactor">
    <cofactor evidence="1">
        <name>pyridoxal 5'-phosphate</name>
        <dbReference type="ChEBI" id="CHEBI:597326"/>
    </cofactor>
</comment>
<evidence type="ECO:0000256" key="1">
    <source>
        <dbReference type="ARBA" id="ARBA00001933"/>
    </source>
</evidence>
<keyword evidence="4 7" id="KW-0808">Transferase</keyword>
<dbReference type="GO" id="GO:0004069">
    <property type="term" value="F:L-aspartate:2-oxoglutarate aminotransferase activity"/>
    <property type="evidence" value="ECO:0007669"/>
    <property type="project" value="UniProtKB-EC"/>
</dbReference>
<protein>
    <submittedName>
        <fullName evidence="7">Aspartate aminotransferase (Transaminase a) (Aspat)</fullName>
        <ecNumber evidence="7">2.6.1.1</ecNumber>
    </submittedName>
</protein>
<dbReference type="EC" id="2.6.1.1" evidence="7"/>
<dbReference type="STRING" id="360107.CHAB381_0928"/>
<evidence type="ECO:0000313" key="7">
    <source>
        <dbReference type="EMBL" id="ABS51400.1"/>
    </source>
</evidence>
<dbReference type="KEGG" id="cha:CHAB381_0928"/>
<dbReference type="InterPro" id="IPR050596">
    <property type="entry name" value="AspAT/PAT-like"/>
</dbReference>
<dbReference type="Gene3D" id="3.40.640.10">
    <property type="entry name" value="Type I PLP-dependent aspartate aminotransferase-like (Major domain)"/>
    <property type="match status" value="1"/>
</dbReference>
<proteinExistence type="inferred from homology"/>
<dbReference type="GO" id="GO:0030170">
    <property type="term" value="F:pyridoxal phosphate binding"/>
    <property type="evidence" value="ECO:0007669"/>
    <property type="project" value="InterPro"/>
</dbReference>
<keyword evidence="5" id="KW-0663">Pyridoxal phosphate</keyword>
<evidence type="ECO:0000256" key="5">
    <source>
        <dbReference type="ARBA" id="ARBA00022898"/>
    </source>
</evidence>
<organism evidence="7 8">
    <name type="scientific">Campylobacter hominis (strain ATCC BAA-381 / DSM 21671 / CCUG 45161 / LMG 19568 / NCTC 13146 / CH001A)</name>
    <dbReference type="NCBI Taxonomy" id="360107"/>
    <lineage>
        <taxon>Bacteria</taxon>
        <taxon>Pseudomonadati</taxon>
        <taxon>Campylobacterota</taxon>
        <taxon>Epsilonproteobacteria</taxon>
        <taxon>Campylobacterales</taxon>
        <taxon>Campylobacteraceae</taxon>
        <taxon>Campylobacter</taxon>
    </lineage>
</organism>
<keyword evidence="3 7" id="KW-0032">Aminotransferase</keyword>
<reference evidence="8" key="1">
    <citation type="submission" date="2007-07" db="EMBL/GenBank/DDBJ databases">
        <title>Complete genome sequence of Campylobacter hominis ATCC BAA-381, a commensal isolated from the human gastrointestinal tract.</title>
        <authorList>
            <person name="Fouts D.E."/>
            <person name="Mongodin E.F."/>
            <person name="Puiu D."/>
            <person name="Sebastian Y."/>
            <person name="Miller W.G."/>
            <person name="Mandrell R.E."/>
            <person name="Nelson K.E."/>
        </authorList>
    </citation>
    <scope>NUCLEOTIDE SEQUENCE [LARGE SCALE GENOMIC DNA]</scope>
    <source>
        <strain evidence="8">ATCC BAA-381 / LMG 19568 / NCTC 13146 / CH001A</strain>
    </source>
</reference>
<dbReference type="InterPro" id="IPR004839">
    <property type="entry name" value="Aminotransferase_I/II_large"/>
</dbReference>
<dbReference type="Proteomes" id="UP000002407">
    <property type="component" value="Chromosome"/>
</dbReference>
<evidence type="ECO:0000256" key="2">
    <source>
        <dbReference type="ARBA" id="ARBA00007441"/>
    </source>
</evidence>
<dbReference type="eggNOG" id="COG0436">
    <property type="taxonomic scope" value="Bacteria"/>
</dbReference>
<dbReference type="Gene3D" id="3.90.1150.10">
    <property type="entry name" value="Aspartate Aminotransferase, domain 1"/>
    <property type="match status" value="1"/>
</dbReference>
<dbReference type="InterPro" id="IPR015424">
    <property type="entry name" value="PyrdxlP-dep_Trfase"/>
</dbReference>
<evidence type="ECO:0000259" key="6">
    <source>
        <dbReference type="Pfam" id="PF00155"/>
    </source>
</evidence>
<dbReference type="GO" id="GO:0006520">
    <property type="term" value="P:amino acid metabolic process"/>
    <property type="evidence" value="ECO:0007669"/>
    <property type="project" value="InterPro"/>
</dbReference>
<dbReference type="InterPro" id="IPR015421">
    <property type="entry name" value="PyrdxlP-dep_Trfase_major"/>
</dbReference>
<dbReference type="AlphaFoldDB" id="A7I1U8"/>
<dbReference type="OrthoDB" id="9803354at2"/>
<comment type="similarity">
    <text evidence="2">Belongs to the class-I pyridoxal-phosphate-dependent aminotransferase family.</text>
</comment>
<dbReference type="EMBL" id="CP000776">
    <property type="protein sequence ID" value="ABS51400.1"/>
    <property type="molecule type" value="Genomic_DNA"/>
</dbReference>
<dbReference type="InterPro" id="IPR015422">
    <property type="entry name" value="PyrdxlP-dep_Trfase_small"/>
</dbReference>
<sequence length="392" mass="42685">MKLELSNRVQILSESMTIAISSLARSMKADGEDVISLSAGEPDFDTPKAVKKAVIEAMEKGASKYTASAGTPECLKAVAYKLKNENNLNYSTSDIITSVGAKHSLFSVFSALINKGDEVIIPVPYWVTYPEIVKYCGGVPVFVQGDKNNKLKITAGDLKKAITPRTKAFVIGSPSNPSGSVYSKKELLEFADVLKDTNITVISDEIYEKINYVGDFVSVAALNDDMFERTITINGLSKSAAVTGWRFGYLASPQKNLIAAIKKLQSQSVSNISSIVQAGAIPALLGKCNEDVKKMLAAYKERRDWFVNAINSVSGLSVIKPEGAFYLFVDCGEVEKDSLKFCKKLLENEKVATVPGIGFGMDGYFRASFATDLESIKKGFSRIENFVKNYKA</sequence>
<evidence type="ECO:0000256" key="4">
    <source>
        <dbReference type="ARBA" id="ARBA00022679"/>
    </source>
</evidence>
<gene>
    <name evidence="7" type="ordered locus">CHAB381_0928</name>
</gene>
<dbReference type="FunFam" id="3.40.640.10:FF:000033">
    <property type="entry name" value="Aspartate aminotransferase"/>
    <property type="match status" value="1"/>
</dbReference>
<feature type="domain" description="Aminotransferase class I/classII large" evidence="6">
    <location>
        <begin position="33"/>
        <end position="382"/>
    </location>
</feature>
<evidence type="ECO:0000256" key="3">
    <source>
        <dbReference type="ARBA" id="ARBA00022576"/>
    </source>
</evidence>
<name>A7I1U8_CAMHC</name>
<dbReference type="SUPFAM" id="SSF53383">
    <property type="entry name" value="PLP-dependent transferases"/>
    <property type="match status" value="1"/>
</dbReference>
<dbReference type="CDD" id="cd00609">
    <property type="entry name" value="AAT_like"/>
    <property type="match status" value="1"/>
</dbReference>
<dbReference type="HOGENOM" id="CLU_017584_4_3_7"/>
<dbReference type="PANTHER" id="PTHR46383">
    <property type="entry name" value="ASPARTATE AMINOTRANSFERASE"/>
    <property type="match status" value="1"/>
</dbReference>
<accession>A7I1U8</accession>
<dbReference type="Pfam" id="PF00155">
    <property type="entry name" value="Aminotran_1_2"/>
    <property type="match status" value="1"/>
</dbReference>
<keyword evidence="8" id="KW-1185">Reference proteome</keyword>
<evidence type="ECO:0000313" key="8">
    <source>
        <dbReference type="Proteomes" id="UP000002407"/>
    </source>
</evidence>
<dbReference type="RefSeq" id="WP_012108781.1">
    <property type="nucleotide sequence ID" value="NC_009714.1"/>
</dbReference>
<dbReference type="PANTHER" id="PTHR46383:SF1">
    <property type="entry name" value="ASPARTATE AMINOTRANSFERASE"/>
    <property type="match status" value="1"/>
</dbReference>